<dbReference type="EMBL" id="BDGE01000079">
    <property type="protein sequence ID" value="GBE94502.1"/>
    <property type="molecule type" value="Genomic_DNA"/>
</dbReference>
<keyword evidence="2" id="KW-1185">Reference proteome</keyword>
<protein>
    <submittedName>
        <fullName evidence="1">CopG family transcriptional regulator</fullName>
    </submittedName>
</protein>
<evidence type="ECO:0000313" key="2">
    <source>
        <dbReference type="Proteomes" id="UP000236527"/>
    </source>
</evidence>
<evidence type="ECO:0000313" key="1">
    <source>
        <dbReference type="EMBL" id="GBE94502.1"/>
    </source>
</evidence>
<dbReference type="Proteomes" id="UP000236527">
    <property type="component" value="Unassembled WGS sequence"/>
</dbReference>
<sequence>MFTGMAAQNQPQRIQIELELSPELYETINNLAQQLHGDHVEVLLKAIALLEVALEAKQKGKHLWIVDDHDNLETQIVGI</sequence>
<proteinExistence type="predicted"/>
<reference evidence="2" key="1">
    <citation type="journal article" date="2018" name="Genome Announc.">
        <title>Draft Genome Sequence of the Nitrogen-Fixing and Hormogonia-Inducing Cyanobacterium Nostoc cycadae Strain WK-1, Isolated from the Coralloid Roots of Cycas revoluta.</title>
        <authorList>
            <person name="Kanesaki Y."/>
            <person name="Hirose M."/>
            <person name="Hirose Y."/>
            <person name="Fujisawa T."/>
            <person name="Nakamura Y."/>
            <person name="Watanabe S."/>
            <person name="Matsunaga S."/>
            <person name="Uchida H."/>
            <person name="Murakami A."/>
        </authorList>
    </citation>
    <scope>NUCLEOTIDE SEQUENCE [LARGE SCALE GENOMIC DNA]</scope>
    <source>
        <strain evidence="2">WK-1</strain>
    </source>
</reference>
<accession>A0A2H6LMR6</accession>
<name>A0A2H6LMR6_9NOSO</name>
<gene>
    <name evidence="1" type="ORF">NCWK1_4278</name>
</gene>
<organism evidence="1 2">
    <name type="scientific">Nostoc cycadae WK-1</name>
    <dbReference type="NCBI Taxonomy" id="1861711"/>
    <lineage>
        <taxon>Bacteria</taxon>
        <taxon>Bacillati</taxon>
        <taxon>Cyanobacteriota</taxon>
        <taxon>Cyanophyceae</taxon>
        <taxon>Nostocales</taxon>
        <taxon>Nostocaceae</taxon>
        <taxon>Nostoc</taxon>
    </lineage>
</organism>
<dbReference type="AlphaFoldDB" id="A0A2H6LMR6"/>
<comment type="caution">
    <text evidence="1">The sequence shown here is derived from an EMBL/GenBank/DDBJ whole genome shotgun (WGS) entry which is preliminary data.</text>
</comment>